<name>A0A9N9XIL7_DIABA</name>
<evidence type="ECO:0000313" key="1">
    <source>
        <dbReference type="EMBL" id="CAG9840814.1"/>
    </source>
</evidence>
<proteinExistence type="predicted"/>
<protein>
    <submittedName>
        <fullName evidence="1">Uncharacterized protein</fullName>
    </submittedName>
</protein>
<dbReference type="PANTHER" id="PTHR33480:SF1">
    <property type="entry name" value="TYR RECOMBINASE DOMAIN-CONTAINING PROTEIN"/>
    <property type="match status" value="1"/>
</dbReference>
<dbReference type="EMBL" id="OU898284">
    <property type="protein sequence ID" value="CAG9840814.1"/>
    <property type="molecule type" value="Genomic_DNA"/>
</dbReference>
<dbReference type="PANTHER" id="PTHR33480">
    <property type="entry name" value="SET DOMAIN-CONTAINING PROTEIN-RELATED"/>
    <property type="match status" value="1"/>
</dbReference>
<dbReference type="AlphaFoldDB" id="A0A9N9XIL7"/>
<sequence length="538" mass="62255">MAALKEHLATNKHEKNIRGDIGSSQIDNFFKTTSISNEVKKDEIKMVAVLLEHNIPFRVMDHLSRVLSDAFHDSEMAKKFSCKRTKSTAIAYNVLGRNFGSRKPLQIYTQDSFFPLYSMKALMMKPIRFCNRALSPVKINQSVSEKVNSTEILSIKSSRFYSGSKENILPCNFTLQEQHNKDEDQYKVGKKKPLMKYYRFKILMHLTFLPHGKWNKVMLIPLASDLNLLKNYFVRRANESCDKLQKNNNDINSYMFLLETIYCRLILLNRRRPGELERMTIQSYISAKDNQCYEEFSEAISETERILMKSFKRIVIKGKRGRGVPVLVSKDVQEHLEMITKCRDLLLKTPSIYLFVNPKFDKPIRGFEVMSKYAKLCGAKNPSALTCTRLRKHISTLTQLFTMSENDMEQLALFMGHTLGIHRSSYRLPDDIYQTVKISKLLLLMEKGKADQFKGKSLKEIAINLEEDIVEDDDGHNNEVFGEQKNETNDVIESKGPESCNNEKKGIMDMKAKNKKGVLVSWTENQKKVVKMYFKNPH</sequence>
<dbReference type="Proteomes" id="UP001153709">
    <property type="component" value="Chromosome 9"/>
</dbReference>
<evidence type="ECO:0000313" key="2">
    <source>
        <dbReference type="Proteomes" id="UP001153709"/>
    </source>
</evidence>
<organism evidence="1 2">
    <name type="scientific">Diabrotica balteata</name>
    <name type="common">Banded cucumber beetle</name>
    <dbReference type="NCBI Taxonomy" id="107213"/>
    <lineage>
        <taxon>Eukaryota</taxon>
        <taxon>Metazoa</taxon>
        <taxon>Ecdysozoa</taxon>
        <taxon>Arthropoda</taxon>
        <taxon>Hexapoda</taxon>
        <taxon>Insecta</taxon>
        <taxon>Pterygota</taxon>
        <taxon>Neoptera</taxon>
        <taxon>Endopterygota</taxon>
        <taxon>Coleoptera</taxon>
        <taxon>Polyphaga</taxon>
        <taxon>Cucujiformia</taxon>
        <taxon>Chrysomeloidea</taxon>
        <taxon>Chrysomelidae</taxon>
        <taxon>Galerucinae</taxon>
        <taxon>Diabroticina</taxon>
        <taxon>Diabroticites</taxon>
        <taxon>Diabrotica</taxon>
    </lineage>
</organism>
<gene>
    <name evidence="1" type="ORF">DIABBA_LOCUS13437</name>
</gene>
<accession>A0A9N9XIL7</accession>
<keyword evidence="2" id="KW-1185">Reference proteome</keyword>
<dbReference type="OrthoDB" id="6747449at2759"/>
<reference evidence="1" key="1">
    <citation type="submission" date="2022-01" db="EMBL/GenBank/DDBJ databases">
        <authorList>
            <person name="King R."/>
        </authorList>
    </citation>
    <scope>NUCLEOTIDE SEQUENCE</scope>
</reference>